<name>A0A917S7J2_9ACTN</name>
<keyword evidence="1" id="KW-0812">Transmembrane</keyword>
<comment type="caution">
    <text evidence="2">The sequence shown here is derived from an EMBL/GenBank/DDBJ whole genome shotgun (WGS) entry which is preliminary data.</text>
</comment>
<protein>
    <recommendedName>
        <fullName evidence="4">Cobalt transporter subunit (CbtA)</fullName>
    </recommendedName>
</protein>
<dbReference type="EMBL" id="BMMZ01000003">
    <property type="protein sequence ID" value="GGL59794.1"/>
    <property type="molecule type" value="Genomic_DNA"/>
</dbReference>
<organism evidence="2 3">
    <name type="scientific">Microlunatus endophyticus</name>
    <dbReference type="NCBI Taxonomy" id="1716077"/>
    <lineage>
        <taxon>Bacteria</taxon>
        <taxon>Bacillati</taxon>
        <taxon>Actinomycetota</taxon>
        <taxon>Actinomycetes</taxon>
        <taxon>Propionibacteriales</taxon>
        <taxon>Propionibacteriaceae</taxon>
        <taxon>Microlunatus</taxon>
    </lineage>
</organism>
<reference evidence="2" key="2">
    <citation type="submission" date="2020-09" db="EMBL/GenBank/DDBJ databases">
        <authorList>
            <person name="Sun Q."/>
            <person name="Zhou Y."/>
        </authorList>
    </citation>
    <scope>NUCLEOTIDE SEQUENCE</scope>
    <source>
        <strain evidence="2">CGMCC 4.7306</strain>
    </source>
</reference>
<dbReference type="Pfam" id="PF09490">
    <property type="entry name" value="CbtA"/>
    <property type="match status" value="1"/>
</dbReference>
<sequence>MEFRVILRGALSGLIAGVLGFAFARIFAEPIVQQAIDYESGRDAILDKLNKAAGLPGVADGPEIFSRSIQSTVGIATGIIAFSVGMGLLLSVAYLVLHGRFGIRPRTVALLLAGFGFFGMYLLPSLKYPANPPAIGHDFTIATRGALYLTMVGGSLIMLAAAAYLGYRLRGRFGVFGASLLAAAAFVAGYSILAGVLPSLGNLAANVAHQHDFGYARAATETPQPITDQSGAIVYPGFSADLLWRFRLYSIINQMIIWTASGLIFSVLLERVLGTHRAPAKAQAAQPGPARQPIGA</sequence>
<dbReference type="RefSeq" id="WP_188894823.1">
    <property type="nucleotide sequence ID" value="NZ_BMMZ01000003.1"/>
</dbReference>
<evidence type="ECO:0000313" key="2">
    <source>
        <dbReference type="EMBL" id="GGL59794.1"/>
    </source>
</evidence>
<gene>
    <name evidence="2" type="ORF">GCM10011575_17930</name>
</gene>
<feature type="transmembrane region" description="Helical" evidence="1">
    <location>
        <begin position="146"/>
        <end position="166"/>
    </location>
</feature>
<feature type="transmembrane region" description="Helical" evidence="1">
    <location>
        <begin position="173"/>
        <end position="193"/>
    </location>
</feature>
<dbReference type="Proteomes" id="UP000613840">
    <property type="component" value="Unassembled WGS sequence"/>
</dbReference>
<reference evidence="2" key="1">
    <citation type="journal article" date="2014" name="Int. J. Syst. Evol. Microbiol.">
        <title>Complete genome sequence of Corynebacterium casei LMG S-19264T (=DSM 44701T), isolated from a smear-ripened cheese.</title>
        <authorList>
            <consortium name="US DOE Joint Genome Institute (JGI-PGF)"/>
            <person name="Walter F."/>
            <person name="Albersmeier A."/>
            <person name="Kalinowski J."/>
            <person name="Ruckert C."/>
        </authorList>
    </citation>
    <scope>NUCLEOTIDE SEQUENCE</scope>
    <source>
        <strain evidence="2">CGMCC 4.7306</strain>
    </source>
</reference>
<proteinExistence type="predicted"/>
<evidence type="ECO:0000313" key="3">
    <source>
        <dbReference type="Proteomes" id="UP000613840"/>
    </source>
</evidence>
<accession>A0A917S7J2</accession>
<keyword evidence="1" id="KW-0472">Membrane</keyword>
<evidence type="ECO:0008006" key="4">
    <source>
        <dbReference type="Google" id="ProtNLM"/>
    </source>
</evidence>
<keyword evidence="3" id="KW-1185">Reference proteome</keyword>
<dbReference type="AlphaFoldDB" id="A0A917S7J2"/>
<feature type="transmembrane region" description="Helical" evidence="1">
    <location>
        <begin position="248"/>
        <end position="269"/>
    </location>
</feature>
<evidence type="ECO:0000256" key="1">
    <source>
        <dbReference type="SAM" id="Phobius"/>
    </source>
</evidence>
<feature type="transmembrane region" description="Helical" evidence="1">
    <location>
        <begin position="75"/>
        <end position="96"/>
    </location>
</feature>
<dbReference type="InterPro" id="IPR012666">
    <property type="entry name" value="CbtA_put"/>
</dbReference>
<keyword evidence="1" id="KW-1133">Transmembrane helix</keyword>
<feature type="transmembrane region" description="Helical" evidence="1">
    <location>
        <begin position="108"/>
        <end position="126"/>
    </location>
</feature>